<accession>A0A9W9EW47</accession>
<dbReference type="OrthoDB" id="427960at2759"/>
<organism evidence="2 3">
    <name type="scientific">Penicillium argentinense</name>
    <dbReference type="NCBI Taxonomy" id="1131581"/>
    <lineage>
        <taxon>Eukaryota</taxon>
        <taxon>Fungi</taxon>
        <taxon>Dikarya</taxon>
        <taxon>Ascomycota</taxon>
        <taxon>Pezizomycotina</taxon>
        <taxon>Eurotiomycetes</taxon>
        <taxon>Eurotiomycetidae</taxon>
        <taxon>Eurotiales</taxon>
        <taxon>Aspergillaceae</taxon>
        <taxon>Penicillium</taxon>
    </lineage>
</organism>
<comment type="caution">
    <text evidence="2">The sequence shown here is derived from an EMBL/GenBank/DDBJ whole genome shotgun (WGS) entry which is preliminary data.</text>
</comment>
<dbReference type="Proteomes" id="UP001149074">
    <property type="component" value="Unassembled WGS sequence"/>
</dbReference>
<feature type="compositionally biased region" description="Acidic residues" evidence="1">
    <location>
        <begin position="157"/>
        <end position="169"/>
    </location>
</feature>
<dbReference type="AlphaFoldDB" id="A0A9W9EW47"/>
<reference evidence="2" key="2">
    <citation type="journal article" date="2023" name="IMA Fungus">
        <title>Comparative genomic study of the Penicillium genus elucidates a diverse pangenome and 15 lateral gene transfer events.</title>
        <authorList>
            <person name="Petersen C."/>
            <person name="Sorensen T."/>
            <person name="Nielsen M.R."/>
            <person name="Sondergaard T.E."/>
            <person name="Sorensen J.L."/>
            <person name="Fitzpatrick D.A."/>
            <person name="Frisvad J.C."/>
            <person name="Nielsen K.L."/>
        </authorList>
    </citation>
    <scope>NUCLEOTIDE SEQUENCE</scope>
    <source>
        <strain evidence="2">IBT 30761</strain>
    </source>
</reference>
<evidence type="ECO:0000313" key="3">
    <source>
        <dbReference type="Proteomes" id="UP001149074"/>
    </source>
</evidence>
<protein>
    <submittedName>
        <fullName evidence="2">Uncharacterized protein</fullName>
    </submittedName>
</protein>
<feature type="compositionally biased region" description="Polar residues" evidence="1">
    <location>
        <begin position="60"/>
        <end position="70"/>
    </location>
</feature>
<dbReference type="EMBL" id="JAPQKI010000009">
    <property type="protein sequence ID" value="KAJ5088999.1"/>
    <property type="molecule type" value="Genomic_DNA"/>
</dbReference>
<evidence type="ECO:0000256" key="1">
    <source>
        <dbReference type="SAM" id="MobiDB-lite"/>
    </source>
</evidence>
<feature type="compositionally biased region" description="Basic and acidic residues" evidence="1">
    <location>
        <begin position="181"/>
        <end position="209"/>
    </location>
</feature>
<dbReference type="GeneID" id="81359154"/>
<dbReference type="RefSeq" id="XP_056470981.1">
    <property type="nucleotide sequence ID" value="XM_056620175.1"/>
</dbReference>
<evidence type="ECO:0000313" key="2">
    <source>
        <dbReference type="EMBL" id="KAJ5088999.1"/>
    </source>
</evidence>
<sequence>MTDELPIGPKRASNPDKPMSSRLMTMKFMQRAAATAAEKEPQTPGSDENVPKAKRPRLSTEASSPGTPQSELDAISAALKAEEDKRRDIVTRQAAEAGDSEWVLEDPFVNAYPTQPNVVAADSLDAPDDAPVGGRRSFGNFKGKKTVEQTSASQSKDDDDDDDDDEDELVNPANSEQVMEIMERKRAKMLEKATRQAKQERKRNPDNIKHLTSISGGRPQPKDMPSKKKNKKKRKSES</sequence>
<feature type="compositionally biased region" description="Basic residues" evidence="1">
    <location>
        <begin position="227"/>
        <end position="238"/>
    </location>
</feature>
<feature type="compositionally biased region" description="Low complexity" evidence="1">
    <location>
        <begin position="120"/>
        <end position="132"/>
    </location>
</feature>
<name>A0A9W9EW47_9EURO</name>
<dbReference type="Pfam" id="PF10175">
    <property type="entry name" value="MPP6"/>
    <property type="match status" value="1"/>
</dbReference>
<feature type="region of interest" description="Disordered" evidence="1">
    <location>
        <begin position="1"/>
        <end position="100"/>
    </location>
</feature>
<feature type="compositionally biased region" description="Basic and acidic residues" evidence="1">
    <location>
        <begin position="80"/>
        <end position="90"/>
    </location>
</feature>
<keyword evidence="3" id="KW-1185">Reference proteome</keyword>
<gene>
    <name evidence="2" type="ORF">N7532_007683</name>
</gene>
<proteinExistence type="predicted"/>
<feature type="region of interest" description="Disordered" evidence="1">
    <location>
        <begin position="120"/>
        <end position="238"/>
    </location>
</feature>
<reference evidence="2" key="1">
    <citation type="submission" date="2022-11" db="EMBL/GenBank/DDBJ databases">
        <authorList>
            <person name="Petersen C."/>
        </authorList>
    </citation>
    <scope>NUCLEOTIDE SEQUENCE</scope>
    <source>
        <strain evidence="2">IBT 30761</strain>
    </source>
</reference>